<dbReference type="SUPFAM" id="SSF54928">
    <property type="entry name" value="RNA-binding domain, RBD"/>
    <property type="match status" value="1"/>
</dbReference>
<accession>A0A9P7KAF8</accession>
<dbReference type="Gene3D" id="3.30.70.330">
    <property type="match status" value="1"/>
</dbReference>
<dbReference type="AlphaFoldDB" id="A0A9P7KAF8"/>
<keyword evidence="6" id="KW-1185">Reference proteome</keyword>
<dbReference type="Proteomes" id="UP000775547">
    <property type="component" value="Unassembled WGS sequence"/>
</dbReference>
<dbReference type="SMART" id="SM00360">
    <property type="entry name" value="RRM"/>
    <property type="match status" value="1"/>
</dbReference>
<name>A0A9P7KAF8_9AGAR</name>
<dbReference type="PANTHER" id="PTHR23236:SF11">
    <property type="entry name" value="EUKARYOTIC TRANSLATION INITIATION FACTOR 4H"/>
    <property type="match status" value="1"/>
</dbReference>
<dbReference type="InterPro" id="IPR012677">
    <property type="entry name" value="Nucleotide-bd_a/b_plait_sf"/>
</dbReference>
<gene>
    <name evidence="5" type="ORF">DXG03_003730</name>
</gene>
<evidence type="ECO:0000259" key="4">
    <source>
        <dbReference type="PROSITE" id="PS50102"/>
    </source>
</evidence>
<feature type="region of interest" description="Disordered" evidence="3">
    <location>
        <begin position="23"/>
        <end position="76"/>
    </location>
</feature>
<feature type="region of interest" description="Disordered" evidence="3">
    <location>
        <begin position="167"/>
        <end position="451"/>
    </location>
</feature>
<feature type="domain" description="RRM" evidence="4">
    <location>
        <begin position="78"/>
        <end position="171"/>
    </location>
</feature>
<feature type="compositionally biased region" description="Basic and acidic residues" evidence="3">
    <location>
        <begin position="37"/>
        <end position="70"/>
    </location>
</feature>
<evidence type="ECO:0000256" key="3">
    <source>
        <dbReference type="SAM" id="MobiDB-lite"/>
    </source>
</evidence>
<dbReference type="OrthoDB" id="48651at2759"/>
<comment type="caution">
    <text evidence="5">The sequence shown here is derived from an EMBL/GenBank/DDBJ whole genome shotgun (WGS) entry which is preliminary data.</text>
</comment>
<organism evidence="5 6">
    <name type="scientific">Asterophora parasitica</name>
    <dbReference type="NCBI Taxonomy" id="117018"/>
    <lineage>
        <taxon>Eukaryota</taxon>
        <taxon>Fungi</taxon>
        <taxon>Dikarya</taxon>
        <taxon>Basidiomycota</taxon>
        <taxon>Agaricomycotina</taxon>
        <taxon>Agaricomycetes</taxon>
        <taxon>Agaricomycetidae</taxon>
        <taxon>Agaricales</taxon>
        <taxon>Tricholomatineae</taxon>
        <taxon>Lyophyllaceae</taxon>
        <taxon>Asterophora</taxon>
    </lineage>
</organism>
<reference evidence="5" key="2">
    <citation type="submission" date="2021-10" db="EMBL/GenBank/DDBJ databases">
        <title>Phylogenomics reveals ancestral predisposition of the termite-cultivated fungus Termitomyces towards a domesticated lifestyle.</title>
        <authorList>
            <person name="Auxier B."/>
            <person name="Grum-Grzhimaylo A."/>
            <person name="Cardenas M.E."/>
            <person name="Lodge J.D."/>
            <person name="Laessoe T."/>
            <person name="Pedersen O."/>
            <person name="Smith M.E."/>
            <person name="Kuyper T.W."/>
            <person name="Franco-Molano E.A."/>
            <person name="Baroni T.J."/>
            <person name="Aanen D.K."/>
        </authorList>
    </citation>
    <scope>NUCLEOTIDE SEQUENCE</scope>
    <source>
        <strain evidence="5">AP01</strain>
        <tissue evidence="5">Mycelium</tissue>
    </source>
</reference>
<dbReference type="PANTHER" id="PTHR23236">
    <property type="entry name" value="EUKARYOTIC TRANSLATION INITIATION FACTOR 4B/4H"/>
    <property type="match status" value="1"/>
</dbReference>
<sequence length="492" mass="52774">MPPKKNKKISLNEFLGDSALGSWADEMDSLPNAPAARSEEDQGRPADRYGRRDDFLSSRPDRSGPPRDDVPLPTQPPYTAFVGNLAFDLTESELEDFFSPWKVRRPSLWSSTRIAHFFEQTKSVKIIKDREDKPKGFGYVEFEELDGLKDALAKNGTNFSGRTVRVSVAEPPKERGGFGGGGGFEDDGKFDNPWRRDGPLPDLGGSREPPRRRFDGPPSGERALPSVAEGASDWRSSLKPRTIPDEPPVRRRSGFSTPEGQPSAADQAEVWTKGSKFVPSAPSEEKFGSLRGRGDLGPTRESVSDESDWRSARPKSSISPNSSTPPTPQLGRRKLELLPRSGSASVSQSPLSSPKLASTPAAIPASARASPFGAARPVDVATKDKEVEERIEKERELAKLSVSRTNSRQPSERSPLAGTRTPPTAASAGSASPKIANATVASTPKPALAPSVRPTLSFASAAASKKEAAADKADTAGAEVEKVAEKVAEVAI</sequence>
<evidence type="ECO:0000256" key="1">
    <source>
        <dbReference type="ARBA" id="ARBA00022884"/>
    </source>
</evidence>
<feature type="compositionally biased region" description="Low complexity" evidence="3">
    <location>
        <begin position="417"/>
        <end position="433"/>
    </location>
</feature>
<evidence type="ECO:0000313" key="5">
    <source>
        <dbReference type="EMBL" id="KAG5642059.1"/>
    </source>
</evidence>
<dbReference type="Pfam" id="PF00076">
    <property type="entry name" value="RRM_1"/>
    <property type="match status" value="1"/>
</dbReference>
<evidence type="ECO:0000256" key="2">
    <source>
        <dbReference type="PROSITE-ProRule" id="PRU00176"/>
    </source>
</evidence>
<proteinExistence type="predicted"/>
<reference evidence="5" key="1">
    <citation type="submission" date="2020-07" db="EMBL/GenBank/DDBJ databases">
        <authorList>
            <person name="Nieuwenhuis M."/>
            <person name="Van De Peppel L.J.J."/>
        </authorList>
    </citation>
    <scope>NUCLEOTIDE SEQUENCE</scope>
    <source>
        <strain evidence="5">AP01</strain>
        <tissue evidence="5">Mycelium</tissue>
    </source>
</reference>
<evidence type="ECO:0000313" key="6">
    <source>
        <dbReference type="Proteomes" id="UP000775547"/>
    </source>
</evidence>
<dbReference type="GO" id="GO:0005730">
    <property type="term" value="C:nucleolus"/>
    <property type="evidence" value="ECO:0007669"/>
    <property type="project" value="TreeGrafter"/>
</dbReference>
<dbReference type="PROSITE" id="PS50102">
    <property type="entry name" value="RRM"/>
    <property type="match status" value="1"/>
</dbReference>
<keyword evidence="1 2" id="KW-0694">RNA-binding</keyword>
<feature type="compositionally biased region" description="Basic and acidic residues" evidence="3">
    <location>
        <begin position="186"/>
        <end position="199"/>
    </location>
</feature>
<feature type="compositionally biased region" description="Low complexity" evidence="3">
    <location>
        <begin position="341"/>
        <end position="371"/>
    </location>
</feature>
<dbReference type="InterPro" id="IPR000504">
    <property type="entry name" value="RRM_dom"/>
</dbReference>
<feature type="compositionally biased region" description="Basic and acidic residues" evidence="3">
    <location>
        <begin position="283"/>
        <end position="294"/>
    </location>
</feature>
<dbReference type="EMBL" id="JABCKV010000220">
    <property type="protein sequence ID" value="KAG5642059.1"/>
    <property type="molecule type" value="Genomic_DNA"/>
</dbReference>
<dbReference type="InterPro" id="IPR035979">
    <property type="entry name" value="RBD_domain_sf"/>
</dbReference>
<feature type="compositionally biased region" description="Basic and acidic residues" evidence="3">
    <location>
        <begin position="381"/>
        <end position="398"/>
    </location>
</feature>
<protein>
    <recommendedName>
        <fullName evidence="4">RRM domain-containing protein</fullName>
    </recommendedName>
</protein>
<dbReference type="GO" id="GO:0003723">
    <property type="term" value="F:RNA binding"/>
    <property type="evidence" value="ECO:0007669"/>
    <property type="project" value="UniProtKB-UniRule"/>
</dbReference>